<evidence type="ECO:0000256" key="7">
    <source>
        <dbReference type="SAM" id="SignalP"/>
    </source>
</evidence>
<protein>
    <submittedName>
        <fullName evidence="9">S8 family serine peptidase</fullName>
    </submittedName>
</protein>
<evidence type="ECO:0000256" key="4">
    <source>
        <dbReference type="ARBA" id="ARBA00022825"/>
    </source>
</evidence>
<evidence type="ECO:0000256" key="2">
    <source>
        <dbReference type="ARBA" id="ARBA00022670"/>
    </source>
</evidence>
<dbReference type="PROSITE" id="PS51892">
    <property type="entry name" value="SUBTILASE"/>
    <property type="match status" value="1"/>
</dbReference>
<dbReference type="PROSITE" id="PS00138">
    <property type="entry name" value="SUBTILASE_SER"/>
    <property type="match status" value="1"/>
</dbReference>
<keyword evidence="4 5" id="KW-0720">Serine protease</keyword>
<evidence type="ECO:0000256" key="5">
    <source>
        <dbReference type="PROSITE-ProRule" id="PRU01240"/>
    </source>
</evidence>
<feature type="compositionally biased region" description="Polar residues" evidence="6">
    <location>
        <begin position="369"/>
        <end position="386"/>
    </location>
</feature>
<dbReference type="InterPro" id="IPR015500">
    <property type="entry name" value="Peptidase_S8_subtilisin-rel"/>
</dbReference>
<evidence type="ECO:0000259" key="8">
    <source>
        <dbReference type="Pfam" id="PF00082"/>
    </source>
</evidence>
<feature type="signal peptide" evidence="7">
    <location>
        <begin position="1"/>
        <end position="22"/>
    </location>
</feature>
<gene>
    <name evidence="9" type="ORF">HB762_23680</name>
</gene>
<dbReference type="PANTHER" id="PTHR43399">
    <property type="entry name" value="SUBTILISIN-RELATED"/>
    <property type="match status" value="1"/>
</dbReference>
<organism evidence="9 10">
    <name type="scientific">Vibrio campbellii</name>
    <dbReference type="NCBI Taxonomy" id="680"/>
    <lineage>
        <taxon>Bacteria</taxon>
        <taxon>Pseudomonadati</taxon>
        <taxon>Pseudomonadota</taxon>
        <taxon>Gammaproteobacteria</taxon>
        <taxon>Vibrionales</taxon>
        <taxon>Vibrionaceae</taxon>
        <taxon>Vibrio</taxon>
    </lineage>
</organism>
<dbReference type="InterPro" id="IPR036852">
    <property type="entry name" value="Peptidase_S8/S53_dom_sf"/>
</dbReference>
<keyword evidence="7" id="KW-0732">Signal</keyword>
<feature type="active site" description="Charge relay system" evidence="5">
    <location>
        <position position="166"/>
    </location>
</feature>
<dbReference type="PROSITE" id="PS00137">
    <property type="entry name" value="SUBTILASE_HIS"/>
    <property type="match status" value="1"/>
</dbReference>
<evidence type="ECO:0000313" key="9">
    <source>
        <dbReference type="EMBL" id="UTZ34211.1"/>
    </source>
</evidence>
<dbReference type="PRINTS" id="PR00723">
    <property type="entry name" value="SUBTILISIN"/>
</dbReference>
<accession>A0ABY5IIS4</accession>
<dbReference type="InterPro" id="IPR051048">
    <property type="entry name" value="Peptidase_S8/S53_subtilisin"/>
</dbReference>
<dbReference type="Pfam" id="PF00082">
    <property type="entry name" value="Peptidase_S8"/>
    <property type="match status" value="1"/>
</dbReference>
<dbReference type="InterPro" id="IPR023828">
    <property type="entry name" value="Peptidase_S8_Ser-AS"/>
</dbReference>
<evidence type="ECO:0000256" key="3">
    <source>
        <dbReference type="ARBA" id="ARBA00022801"/>
    </source>
</evidence>
<feature type="active site" description="Charge relay system" evidence="5">
    <location>
        <position position="462"/>
    </location>
</feature>
<feature type="domain" description="Peptidase S8/S53" evidence="8">
    <location>
        <begin position="159"/>
        <end position="508"/>
    </location>
</feature>
<proteinExistence type="inferred from homology"/>
<keyword evidence="2 5" id="KW-0645">Protease</keyword>
<feature type="active site" description="Charge relay system" evidence="5">
    <location>
        <position position="215"/>
    </location>
</feature>
<feature type="region of interest" description="Disordered" evidence="6">
    <location>
        <begin position="342"/>
        <end position="437"/>
    </location>
</feature>
<dbReference type="Proteomes" id="UP001059912">
    <property type="component" value="Chromosome 2"/>
</dbReference>
<sequence length="657" mass="73342">MIKHKLLLAAIFATGFIAPIQAETKQHNSLASRSWVVTGFVFKNGTDENDIRRVESQLTLNAKDLNGLKGLKEYTDHALLYTRYQASGYTFLVGPFPSDSSYIDDFRKKNSSLSLVQALQMGEEELDINVESILLSRSKTQPGYAYINSFWEHGITGSGYLSAVLDSGTDVDHPAFSQKKIIVMGSDTDDEERYNWLMRREWLKTEGSRHLRSTHGTAVAGAMAGNPSTSTDVHSPQDGIAKDANIISGYAGSASDTLYPEGNSEFAQLLRELYAANLTMSSLSNLKNYNVVTLNYSYGNGRIPAPKGRKTTNQWQTWSFWARYFDAVSYQNDFLLSKSAGNDGSKYPNGDTADKPQPYSLSIPGDNYNGLTVANVDTTISSGPSEKTTDRSQHTIRSTSSRGPTTDGRRKPDIAAPGHDTRTAAPDPEKYSYEGPFKDRFQADKYKEYDPTTITRLATGTSLASPHVAGAAVLVREALEKTKNPQYKKYSPLVKAVLINSSDNNSKNILEEDLPKYCDSNGHWCPSRGWGYMDMTQAYSEYKYAKQFELRFEHKTKSYRIVHMGNNFKATLVWEHKNFDDASKLLSVEMTLYNDDTKQEIQSDQSQGIHNVLQVQTQIQQNLCMQIEAKTNQKVTFSNNYMSLASNTMLIPVSSCI</sequence>
<dbReference type="SUPFAM" id="SSF52743">
    <property type="entry name" value="Subtilisin-like"/>
    <property type="match status" value="1"/>
</dbReference>
<feature type="compositionally biased region" description="Polar residues" evidence="6">
    <location>
        <begin position="395"/>
        <end position="404"/>
    </location>
</feature>
<dbReference type="Gene3D" id="3.40.50.200">
    <property type="entry name" value="Peptidase S8/S53 domain"/>
    <property type="match status" value="1"/>
</dbReference>
<evidence type="ECO:0000256" key="6">
    <source>
        <dbReference type="SAM" id="MobiDB-lite"/>
    </source>
</evidence>
<name>A0ABY5IIS4_9VIBR</name>
<reference evidence="9" key="1">
    <citation type="submission" date="2020-03" db="EMBL/GenBank/DDBJ databases">
        <title>Five strains of Vibrio campbellii isolated from Mariana Trench.</title>
        <authorList>
            <person name="Liang J."/>
            <person name="Zhang X.-H."/>
        </authorList>
    </citation>
    <scope>NUCLEOTIDE SEQUENCE</scope>
    <source>
        <strain evidence="9">LJC013</strain>
    </source>
</reference>
<keyword evidence="10" id="KW-1185">Reference proteome</keyword>
<feature type="chain" id="PRO_5045582915" evidence="7">
    <location>
        <begin position="23"/>
        <end position="657"/>
    </location>
</feature>
<evidence type="ECO:0000313" key="10">
    <source>
        <dbReference type="Proteomes" id="UP001059912"/>
    </source>
</evidence>
<dbReference type="RefSeq" id="WP_255902643.1">
    <property type="nucleotide sequence ID" value="NZ_CP050465.1"/>
</dbReference>
<dbReference type="InterPro" id="IPR022398">
    <property type="entry name" value="Peptidase_S8_His-AS"/>
</dbReference>
<dbReference type="PANTHER" id="PTHR43399:SF4">
    <property type="entry name" value="CELL WALL-ASSOCIATED PROTEASE"/>
    <property type="match status" value="1"/>
</dbReference>
<dbReference type="EMBL" id="CP050471">
    <property type="protein sequence ID" value="UTZ34211.1"/>
    <property type="molecule type" value="Genomic_DNA"/>
</dbReference>
<keyword evidence="3 5" id="KW-0378">Hydrolase</keyword>
<evidence type="ECO:0000256" key="1">
    <source>
        <dbReference type="ARBA" id="ARBA00011073"/>
    </source>
</evidence>
<feature type="compositionally biased region" description="Basic and acidic residues" evidence="6">
    <location>
        <begin position="407"/>
        <end position="437"/>
    </location>
</feature>
<dbReference type="InterPro" id="IPR000209">
    <property type="entry name" value="Peptidase_S8/S53_dom"/>
</dbReference>
<comment type="similarity">
    <text evidence="1 5">Belongs to the peptidase S8 family.</text>
</comment>